<keyword evidence="3" id="KW-1185">Reference proteome</keyword>
<gene>
    <name evidence="2" type="ORF">J1786_00295</name>
</gene>
<proteinExistence type="predicted"/>
<reference evidence="2 3" key="1">
    <citation type="submission" date="2021-03" db="EMBL/GenBank/DDBJ databases">
        <title>Five novel Rahnella species.</title>
        <authorList>
            <person name="Brady C."/>
            <person name="Asselin J."/>
            <person name="Beer S."/>
            <person name="Bruberg M.B."/>
            <person name="Crampton B."/>
            <person name="Venter S."/>
            <person name="Arnold D."/>
            <person name="Denman S."/>
        </authorList>
    </citation>
    <scope>NUCLEOTIDE SEQUENCE [LARGE SCALE GENOMIC DNA]</scope>
    <source>
        <strain evidence="2 3">L72c</strain>
    </source>
</reference>
<dbReference type="RefSeq" id="WP_217137338.1">
    <property type="nucleotide sequence ID" value="NZ_JAFMOU010000043.1"/>
</dbReference>
<evidence type="ECO:0000313" key="2">
    <source>
        <dbReference type="EMBL" id="MBU9833295.1"/>
    </source>
</evidence>
<dbReference type="Proteomes" id="UP000699865">
    <property type="component" value="Unassembled WGS sequence"/>
</dbReference>
<protein>
    <submittedName>
        <fullName evidence="2">RES family NAD+ phosphorylase</fullName>
    </submittedName>
</protein>
<evidence type="ECO:0000313" key="3">
    <source>
        <dbReference type="Proteomes" id="UP000699865"/>
    </source>
</evidence>
<dbReference type="InterPro" id="IPR014914">
    <property type="entry name" value="RES_dom"/>
</dbReference>
<accession>A0ABS6KW97</accession>
<evidence type="ECO:0000259" key="1">
    <source>
        <dbReference type="Pfam" id="PF08808"/>
    </source>
</evidence>
<dbReference type="EMBL" id="JAFMOU010000043">
    <property type="protein sequence ID" value="MBU9833295.1"/>
    <property type="molecule type" value="Genomic_DNA"/>
</dbReference>
<sequence>MGKHLDILKVPNGEIKINNFTINVGTRLFRVHPSIYNGTIFNPSNLGDARFSPIKKLGTNHIIPTMYAGFDSNVALSETIFRDLDINKKEIKIYVDDFKDSNHTELETCQDLNLATLDVSSLVKMRVSRQLIQCSPEFYEITREWAEHLHNQHPNIMGLVWPSRQHTGNAIILFGDRVESSSLKLIDTASVMQKKYRILIASLANKLDVVIDSRDNLNSGLL</sequence>
<name>A0ABS6KW97_9GAMM</name>
<organism evidence="2 3">
    <name type="scientific">Rahnella perminowiae</name>
    <dbReference type="NCBI Taxonomy" id="2816244"/>
    <lineage>
        <taxon>Bacteria</taxon>
        <taxon>Pseudomonadati</taxon>
        <taxon>Pseudomonadota</taxon>
        <taxon>Gammaproteobacteria</taxon>
        <taxon>Enterobacterales</taxon>
        <taxon>Yersiniaceae</taxon>
        <taxon>Rahnella</taxon>
    </lineage>
</organism>
<dbReference type="Pfam" id="PF08808">
    <property type="entry name" value="RES"/>
    <property type="match status" value="1"/>
</dbReference>
<feature type="domain" description="RES" evidence="1">
    <location>
        <begin position="27"/>
        <end position="177"/>
    </location>
</feature>
<comment type="caution">
    <text evidence="2">The sequence shown here is derived from an EMBL/GenBank/DDBJ whole genome shotgun (WGS) entry which is preliminary data.</text>
</comment>